<proteinExistence type="predicted"/>
<name>A0A0C9W0R1_SPHS4</name>
<gene>
    <name evidence="2" type="ORF">M422DRAFT_47260</name>
</gene>
<dbReference type="Proteomes" id="UP000054279">
    <property type="component" value="Unassembled WGS sequence"/>
</dbReference>
<keyword evidence="3" id="KW-1185">Reference proteome</keyword>
<organism evidence="2 3">
    <name type="scientific">Sphaerobolus stellatus (strain SS14)</name>
    <dbReference type="NCBI Taxonomy" id="990650"/>
    <lineage>
        <taxon>Eukaryota</taxon>
        <taxon>Fungi</taxon>
        <taxon>Dikarya</taxon>
        <taxon>Basidiomycota</taxon>
        <taxon>Agaricomycotina</taxon>
        <taxon>Agaricomycetes</taxon>
        <taxon>Phallomycetidae</taxon>
        <taxon>Geastrales</taxon>
        <taxon>Sphaerobolaceae</taxon>
        <taxon>Sphaerobolus</taxon>
    </lineage>
</organism>
<feature type="region of interest" description="Disordered" evidence="1">
    <location>
        <begin position="1"/>
        <end position="24"/>
    </location>
</feature>
<dbReference type="AlphaFoldDB" id="A0A0C9W0R1"/>
<protein>
    <submittedName>
        <fullName evidence="2">Uncharacterized protein</fullName>
    </submittedName>
</protein>
<dbReference type="HOGENOM" id="CLU_2122646_0_0_1"/>
<reference evidence="2 3" key="1">
    <citation type="submission" date="2014-06" db="EMBL/GenBank/DDBJ databases">
        <title>Evolutionary Origins and Diversification of the Mycorrhizal Mutualists.</title>
        <authorList>
            <consortium name="DOE Joint Genome Institute"/>
            <consortium name="Mycorrhizal Genomics Consortium"/>
            <person name="Kohler A."/>
            <person name="Kuo A."/>
            <person name="Nagy L.G."/>
            <person name="Floudas D."/>
            <person name="Copeland A."/>
            <person name="Barry K.W."/>
            <person name="Cichocki N."/>
            <person name="Veneault-Fourrey C."/>
            <person name="LaButti K."/>
            <person name="Lindquist E.A."/>
            <person name="Lipzen A."/>
            <person name="Lundell T."/>
            <person name="Morin E."/>
            <person name="Murat C."/>
            <person name="Riley R."/>
            <person name="Ohm R."/>
            <person name="Sun H."/>
            <person name="Tunlid A."/>
            <person name="Henrissat B."/>
            <person name="Grigoriev I.V."/>
            <person name="Hibbett D.S."/>
            <person name="Martin F."/>
        </authorList>
    </citation>
    <scope>NUCLEOTIDE SEQUENCE [LARGE SCALE GENOMIC DNA]</scope>
    <source>
        <strain evidence="2 3">SS14</strain>
    </source>
</reference>
<sequence>MRSERESDPVPVHTPFNVNDHNREGTSFGHDLSVISNQLAWNDNVSRIQGFALSSSRNQTEYVYSTGLSDDSVALMEILQQPQVQFILKIYLGWFLHEGISLQGKEAHTFSALD</sequence>
<evidence type="ECO:0000256" key="1">
    <source>
        <dbReference type="SAM" id="MobiDB-lite"/>
    </source>
</evidence>
<evidence type="ECO:0000313" key="2">
    <source>
        <dbReference type="EMBL" id="KIJ44481.1"/>
    </source>
</evidence>
<dbReference type="EMBL" id="KN837117">
    <property type="protein sequence ID" value="KIJ44481.1"/>
    <property type="molecule type" value="Genomic_DNA"/>
</dbReference>
<accession>A0A0C9W0R1</accession>
<evidence type="ECO:0000313" key="3">
    <source>
        <dbReference type="Proteomes" id="UP000054279"/>
    </source>
</evidence>